<organism evidence="1 2">
    <name type="scientific">Kitasatospora acidiphila</name>
    <dbReference type="NCBI Taxonomy" id="2567942"/>
    <lineage>
        <taxon>Bacteria</taxon>
        <taxon>Bacillati</taxon>
        <taxon>Actinomycetota</taxon>
        <taxon>Actinomycetes</taxon>
        <taxon>Kitasatosporales</taxon>
        <taxon>Streptomycetaceae</taxon>
        <taxon>Kitasatospora</taxon>
    </lineage>
</organism>
<dbReference type="Proteomes" id="UP000319103">
    <property type="component" value="Unassembled WGS sequence"/>
</dbReference>
<accession>A0A540WF72</accession>
<dbReference type="AlphaFoldDB" id="A0A540WF72"/>
<proteinExistence type="predicted"/>
<sequence length="72" mass="8370">MRKDAIAEVAGIDADARYRLVRFRGHNWEPVDEQEFRAEAARLFPATDPTEPGRVAWQDHPWEWPSWHAGEA</sequence>
<evidence type="ECO:0000313" key="1">
    <source>
        <dbReference type="EMBL" id="TQF07064.1"/>
    </source>
</evidence>
<dbReference type="EMBL" id="VIGB01000003">
    <property type="protein sequence ID" value="TQF07064.1"/>
    <property type="molecule type" value="Genomic_DNA"/>
</dbReference>
<dbReference type="OrthoDB" id="3872302at2"/>
<name>A0A540WF72_9ACTN</name>
<gene>
    <name evidence="1" type="ORF">E6W39_01400</name>
</gene>
<protein>
    <submittedName>
        <fullName evidence="1">Uncharacterized protein</fullName>
    </submittedName>
</protein>
<comment type="caution">
    <text evidence="1">The sequence shown here is derived from an EMBL/GenBank/DDBJ whole genome shotgun (WGS) entry which is preliminary data.</text>
</comment>
<reference evidence="1 2" key="1">
    <citation type="submission" date="2019-06" db="EMBL/GenBank/DDBJ databases">
        <title>Description of Kitasatospora acidophila sp. nov. isolated from pine grove soil, and reclassification of Streptomyces novaecaesareae to Kitasatospora novaeceasareae comb. nov.</title>
        <authorList>
            <person name="Kim M.J."/>
        </authorList>
    </citation>
    <scope>NUCLEOTIDE SEQUENCE [LARGE SCALE GENOMIC DNA]</scope>
    <source>
        <strain evidence="1 2">MMS16-CNU292</strain>
    </source>
</reference>
<keyword evidence="2" id="KW-1185">Reference proteome</keyword>
<evidence type="ECO:0000313" key="2">
    <source>
        <dbReference type="Proteomes" id="UP000319103"/>
    </source>
</evidence>